<evidence type="ECO:0000256" key="9">
    <source>
        <dbReference type="ARBA" id="ARBA00023136"/>
    </source>
</evidence>
<dbReference type="SUPFAM" id="SSF52743">
    <property type="entry name" value="Subtilisin-like"/>
    <property type="match status" value="1"/>
</dbReference>
<dbReference type="InterPro" id="IPR023827">
    <property type="entry name" value="Peptidase_S8_Asp-AS"/>
</dbReference>
<dbReference type="Pfam" id="PF00082">
    <property type="entry name" value="Peptidase_S8"/>
    <property type="match status" value="1"/>
</dbReference>
<name>A0A7R7DNJ5_9ACTN</name>
<gene>
    <name evidence="14" type="ORF">Athai_25130</name>
</gene>
<dbReference type="GO" id="GO:0006508">
    <property type="term" value="P:proteolysis"/>
    <property type="evidence" value="ECO:0007669"/>
    <property type="project" value="UniProtKB-KW"/>
</dbReference>
<dbReference type="KEGG" id="atl:Athai_25130"/>
<evidence type="ECO:0000256" key="12">
    <source>
        <dbReference type="SAM" id="SignalP"/>
    </source>
</evidence>
<keyword evidence="8 11" id="KW-1133">Transmembrane helix</keyword>
<sequence length="402" mass="40629">MIRPTTPARRRLFRPMAYLVAILATLLAATTPASAASIRSQQWYLDALHIPQAQEISTGRGVTVAVIDSGVDGGHPDLKGQITGGKCLQGFDDVQKPTEDLDGHGTAMAGIIAAKGNGQDHALGVAPDAKIMPICMLTDDSAPGPAIRAIGEGIRWATDHGATVVSISLGSDHSVMSSDMEAIKSAVAYAQGHNVVIVAATGNLPDAKHVITPAALPGVVAVAGTTKSGAAWKGATTGKQVALSAPATGIVSTDTLGRAHDLHPTGYRTGTGTSDATAIVSGVAALVRAKYPKLDAANVINRLIRTADHKGAAGRNDQYGYGIVDPVKALTADVPTVHGNPLGQLAAASASPSASSAGGHGAAAPSTGGGSALPWIIAVVVAIVLAAVVVIVVATQRRRRSF</sequence>
<dbReference type="Gene3D" id="3.40.50.200">
    <property type="entry name" value="Peptidase S8/S53 domain"/>
    <property type="match status" value="1"/>
</dbReference>
<dbReference type="PANTHER" id="PTHR43806:SF11">
    <property type="entry name" value="CEREVISIN-RELATED"/>
    <property type="match status" value="1"/>
</dbReference>
<dbReference type="GO" id="GO:0004252">
    <property type="term" value="F:serine-type endopeptidase activity"/>
    <property type="evidence" value="ECO:0007669"/>
    <property type="project" value="UniProtKB-UniRule"/>
</dbReference>
<evidence type="ECO:0000259" key="13">
    <source>
        <dbReference type="Pfam" id="PF00082"/>
    </source>
</evidence>
<dbReference type="NCBIfam" id="TIGR03921">
    <property type="entry name" value="T7SS_mycosin"/>
    <property type="match status" value="1"/>
</dbReference>
<dbReference type="AlphaFoldDB" id="A0A7R7DNJ5"/>
<evidence type="ECO:0000256" key="10">
    <source>
        <dbReference type="PROSITE-ProRule" id="PRU01240"/>
    </source>
</evidence>
<feature type="active site" description="Charge relay system" evidence="10">
    <location>
        <position position="68"/>
    </location>
</feature>
<comment type="subcellular location">
    <subcellularLocation>
        <location evidence="1">Cell membrane</location>
        <topology evidence="1">Single-pass membrane protein</topology>
    </subcellularLocation>
</comment>
<keyword evidence="9 11" id="KW-0472">Membrane</keyword>
<evidence type="ECO:0000256" key="8">
    <source>
        <dbReference type="ARBA" id="ARBA00022989"/>
    </source>
</evidence>
<dbReference type="PROSITE" id="PS00136">
    <property type="entry name" value="SUBTILASE_ASP"/>
    <property type="match status" value="1"/>
</dbReference>
<dbReference type="GO" id="GO:0005886">
    <property type="term" value="C:plasma membrane"/>
    <property type="evidence" value="ECO:0007669"/>
    <property type="project" value="UniProtKB-SubCell"/>
</dbReference>
<evidence type="ECO:0000256" key="1">
    <source>
        <dbReference type="ARBA" id="ARBA00004162"/>
    </source>
</evidence>
<evidence type="ECO:0000256" key="7">
    <source>
        <dbReference type="ARBA" id="ARBA00022825"/>
    </source>
</evidence>
<comment type="similarity">
    <text evidence="2 10">Belongs to the peptidase S8 family.</text>
</comment>
<feature type="transmembrane region" description="Helical" evidence="11">
    <location>
        <begin position="372"/>
        <end position="394"/>
    </location>
</feature>
<feature type="chain" id="PRO_5030889754" description="Peptidase S8/S53 domain-containing protein" evidence="12">
    <location>
        <begin position="36"/>
        <end position="402"/>
    </location>
</feature>
<evidence type="ECO:0000256" key="3">
    <source>
        <dbReference type="ARBA" id="ARBA00022475"/>
    </source>
</evidence>
<dbReference type="EMBL" id="AP023355">
    <property type="protein sequence ID" value="BCJ35010.1"/>
    <property type="molecule type" value="Genomic_DNA"/>
</dbReference>
<dbReference type="InterPro" id="IPR036852">
    <property type="entry name" value="Peptidase_S8/S53_dom_sf"/>
</dbReference>
<reference evidence="14 15" key="1">
    <citation type="submission" date="2020-08" db="EMBL/GenBank/DDBJ databases">
        <title>Whole genome shotgun sequence of Actinocatenispora thailandica NBRC 105041.</title>
        <authorList>
            <person name="Komaki H."/>
            <person name="Tamura T."/>
        </authorList>
    </citation>
    <scope>NUCLEOTIDE SEQUENCE [LARGE SCALE GENOMIC DNA]</scope>
    <source>
        <strain evidence="14 15">NBRC 105041</strain>
    </source>
</reference>
<dbReference type="InterPro" id="IPR050131">
    <property type="entry name" value="Peptidase_S8_subtilisin-like"/>
</dbReference>
<evidence type="ECO:0000313" key="15">
    <source>
        <dbReference type="Proteomes" id="UP000611640"/>
    </source>
</evidence>
<keyword evidence="5 11" id="KW-0812">Transmembrane</keyword>
<feature type="active site" description="Charge relay system" evidence="10">
    <location>
        <position position="274"/>
    </location>
</feature>
<dbReference type="PROSITE" id="PS51892">
    <property type="entry name" value="SUBTILASE"/>
    <property type="match status" value="1"/>
</dbReference>
<keyword evidence="4 10" id="KW-0645">Protease</keyword>
<proteinExistence type="inferred from homology"/>
<evidence type="ECO:0000256" key="6">
    <source>
        <dbReference type="ARBA" id="ARBA00022801"/>
    </source>
</evidence>
<dbReference type="PRINTS" id="PR00723">
    <property type="entry name" value="SUBTILISIN"/>
</dbReference>
<protein>
    <recommendedName>
        <fullName evidence="13">Peptidase S8/S53 domain-containing protein</fullName>
    </recommendedName>
</protein>
<evidence type="ECO:0000313" key="14">
    <source>
        <dbReference type="EMBL" id="BCJ35010.1"/>
    </source>
</evidence>
<keyword evidence="3" id="KW-1003">Cell membrane</keyword>
<feature type="active site" description="Charge relay system" evidence="10">
    <location>
        <position position="104"/>
    </location>
</feature>
<evidence type="ECO:0000256" key="5">
    <source>
        <dbReference type="ARBA" id="ARBA00022692"/>
    </source>
</evidence>
<keyword evidence="12" id="KW-0732">Signal</keyword>
<feature type="signal peptide" evidence="12">
    <location>
        <begin position="1"/>
        <end position="35"/>
    </location>
</feature>
<evidence type="ECO:0000256" key="11">
    <source>
        <dbReference type="SAM" id="Phobius"/>
    </source>
</evidence>
<keyword evidence="7 10" id="KW-0720">Serine protease</keyword>
<dbReference type="PANTHER" id="PTHR43806">
    <property type="entry name" value="PEPTIDASE S8"/>
    <property type="match status" value="1"/>
</dbReference>
<dbReference type="Proteomes" id="UP000611640">
    <property type="component" value="Chromosome"/>
</dbReference>
<keyword evidence="6 10" id="KW-0378">Hydrolase</keyword>
<keyword evidence="15" id="KW-1185">Reference proteome</keyword>
<feature type="domain" description="Peptidase S8/S53" evidence="13">
    <location>
        <begin position="59"/>
        <end position="322"/>
    </location>
</feature>
<dbReference type="InterPro" id="IPR015500">
    <property type="entry name" value="Peptidase_S8_subtilisin-rel"/>
</dbReference>
<dbReference type="InterPro" id="IPR000209">
    <property type="entry name" value="Peptidase_S8/S53_dom"/>
</dbReference>
<dbReference type="InterPro" id="IPR023834">
    <property type="entry name" value="T7SS_pept_S8A_mycosin"/>
</dbReference>
<accession>A0A7R7DNJ5</accession>
<organism evidence="14 15">
    <name type="scientific">Actinocatenispora thailandica</name>
    <dbReference type="NCBI Taxonomy" id="227318"/>
    <lineage>
        <taxon>Bacteria</taxon>
        <taxon>Bacillati</taxon>
        <taxon>Actinomycetota</taxon>
        <taxon>Actinomycetes</taxon>
        <taxon>Micromonosporales</taxon>
        <taxon>Micromonosporaceae</taxon>
        <taxon>Actinocatenispora</taxon>
    </lineage>
</organism>
<evidence type="ECO:0000256" key="2">
    <source>
        <dbReference type="ARBA" id="ARBA00011073"/>
    </source>
</evidence>
<evidence type="ECO:0000256" key="4">
    <source>
        <dbReference type="ARBA" id="ARBA00022670"/>
    </source>
</evidence>